<feature type="transmembrane region" description="Helical" evidence="6">
    <location>
        <begin position="127"/>
        <end position="148"/>
    </location>
</feature>
<name>A0A0C3Q9N1_9AGAM</name>
<dbReference type="PANTHER" id="PTHR23504:SF15">
    <property type="entry name" value="MAJOR FACILITATOR SUPERFAMILY (MFS) PROFILE DOMAIN-CONTAINING PROTEIN"/>
    <property type="match status" value="1"/>
</dbReference>
<dbReference type="Gene3D" id="1.20.1250.20">
    <property type="entry name" value="MFS general substrate transporter like domains"/>
    <property type="match status" value="1"/>
</dbReference>
<feature type="transmembrane region" description="Helical" evidence="6">
    <location>
        <begin position="204"/>
        <end position="226"/>
    </location>
</feature>
<dbReference type="PROSITE" id="PS50850">
    <property type="entry name" value="MFS"/>
    <property type="match status" value="1"/>
</dbReference>
<dbReference type="InterPro" id="IPR020846">
    <property type="entry name" value="MFS_dom"/>
</dbReference>
<protein>
    <recommendedName>
        <fullName evidence="7">Major facilitator superfamily (MFS) profile domain-containing protein</fullName>
    </recommendedName>
</protein>
<sequence>MEFEREVTLVNEDAEAQPLLPKKPVTPLPKFQLAIVLFARLAEPIAYTQIFPYINAMVEELHIAPPKQVGFYSGLIDSLFALTQLCTIVHWGSLSDRIGRRPVILIGLSGVSVATLFFGLSNTLWQLLLSRALIGALCGNVAVIQSVVSDITDETNQNKAFPLPALVWYMGAMIGPLIGGLLSHPAERYPNVFGGIPLLKERPFFLPCFISVLITITAMLSTVFFLEESLPRITRAKRLKSPSDTEVSSQASFDEEDSQKLGASARGRQKFGLLSNPAVRRVACAGFFMAFLLIGFDTVFVLWSYTPLSLGGLQRKPAEIGLLLSVVGTFGIASTTVIFPYLHERFKSVPLFAACVTFFGLVYAMVPFVGLVVRKVLPPVLPEQPAPPLKGLWGLVLALLVVARAGGMAFPAYLLVVKEAMPDPESVGALYGLATAASCLGEGTAPAFVSSLFALSVDKHLLGGNLVWIVMAGLGIFAAWFAQSLRQRN</sequence>
<dbReference type="SUPFAM" id="SSF103473">
    <property type="entry name" value="MFS general substrate transporter"/>
    <property type="match status" value="1"/>
</dbReference>
<feature type="transmembrane region" description="Helical" evidence="6">
    <location>
        <begin position="461"/>
        <end position="482"/>
    </location>
</feature>
<dbReference type="InterPro" id="IPR011701">
    <property type="entry name" value="MFS"/>
</dbReference>
<feature type="transmembrane region" description="Helical" evidence="6">
    <location>
        <begin position="349"/>
        <end position="372"/>
    </location>
</feature>
<evidence type="ECO:0000259" key="7">
    <source>
        <dbReference type="PROSITE" id="PS50850"/>
    </source>
</evidence>
<keyword evidence="4 6" id="KW-1133">Transmembrane helix</keyword>
<evidence type="ECO:0000313" key="8">
    <source>
        <dbReference type="EMBL" id="KIO26760.1"/>
    </source>
</evidence>
<reference evidence="8 9" key="1">
    <citation type="submission" date="2014-04" db="EMBL/GenBank/DDBJ databases">
        <authorList>
            <consortium name="DOE Joint Genome Institute"/>
            <person name="Kuo A."/>
            <person name="Girlanda M."/>
            <person name="Perotto S."/>
            <person name="Kohler A."/>
            <person name="Nagy L.G."/>
            <person name="Floudas D."/>
            <person name="Copeland A."/>
            <person name="Barry K.W."/>
            <person name="Cichocki N."/>
            <person name="Veneault-Fourrey C."/>
            <person name="LaButti K."/>
            <person name="Lindquist E.A."/>
            <person name="Lipzen A."/>
            <person name="Lundell T."/>
            <person name="Morin E."/>
            <person name="Murat C."/>
            <person name="Sun H."/>
            <person name="Tunlid A."/>
            <person name="Henrissat B."/>
            <person name="Grigoriev I.V."/>
            <person name="Hibbett D.S."/>
            <person name="Martin F."/>
            <person name="Nordberg H.P."/>
            <person name="Cantor M.N."/>
            <person name="Hua S.X."/>
        </authorList>
    </citation>
    <scope>NUCLEOTIDE SEQUENCE [LARGE SCALE GENOMIC DNA]</scope>
    <source>
        <strain evidence="8 9">MUT 4182</strain>
    </source>
</reference>
<keyword evidence="2" id="KW-0813">Transport</keyword>
<dbReference type="InterPro" id="IPR036259">
    <property type="entry name" value="MFS_trans_sf"/>
</dbReference>
<keyword evidence="5 6" id="KW-0472">Membrane</keyword>
<evidence type="ECO:0000256" key="1">
    <source>
        <dbReference type="ARBA" id="ARBA00004141"/>
    </source>
</evidence>
<accession>A0A0C3Q9N1</accession>
<keyword evidence="9" id="KW-1185">Reference proteome</keyword>
<dbReference type="OrthoDB" id="419616at2759"/>
<evidence type="ECO:0000313" key="9">
    <source>
        <dbReference type="Proteomes" id="UP000054248"/>
    </source>
</evidence>
<evidence type="ECO:0000256" key="5">
    <source>
        <dbReference type="ARBA" id="ARBA00023136"/>
    </source>
</evidence>
<proteinExistence type="predicted"/>
<feature type="transmembrane region" description="Helical" evidence="6">
    <location>
        <begin position="103"/>
        <end position="121"/>
    </location>
</feature>
<feature type="transmembrane region" description="Helical" evidence="6">
    <location>
        <begin position="392"/>
        <end position="416"/>
    </location>
</feature>
<comment type="subcellular location">
    <subcellularLocation>
        <location evidence="1">Membrane</location>
        <topology evidence="1">Multi-pass membrane protein</topology>
    </subcellularLocation>
</comment>
<dbReference type="PRINTS" id="PR01035">
    <property type="entry name" value="TCRTETA"/>
</dbReference>
<evidence type="ECO:0000256" key="2">
    <source>
        <dbReference type="ARBA" id="ARBA00022448"/>
    </source>
</evidence>
<dbReference type="Pfam" id="PF07690">
    <property type="entry name" value="MFS_1"/>
    <property type="match status" value="1"/>
</dbReference>
<feature type="transmembrane region" description="Helical" evidence="6">
    <location>
        <begin position="160"/>
        <end position="184"/>
    </location>
</feature>
<reference evidence="9" key="2">
    <citation type="submission" date="2015-01" db="EMBL/GenBank/DDBJ databases">
        <title>Evolutionary Origins and Diversification of the Mycorrhizal Mutualists.</title>
        <authorList>
            <consortium name="DOE Joint Genome Institute"/>
            <consortium name="Mycorrhizal Genomics Consortium"/>
            <person name="Kohler A."/>
            <person name="Kuo A."/>
            <person name="Nagy L.G."/>
            <person name="Floudas D."/>
            <person name="Copeland A."/>
            <person name="Barry K.W."/>
            <person name="Cichocki N."/>
            <person name="Veneault-Fourrey C."/>
            <person name="LaButti K."/>
            <person name="Lindquist E.A."/>
            <person name="Lipzen A."/>
            <person name="Lundell T."/>
            <person name="Morin E."/>
            <person name="Murat C."/>
            <person name="Riley R."/>
            <person name="Ohm R."/>
            <person name="Sun H."/>
            <person name="Tunlid A."/>
            <person name="Henrissat B."/>
            <person name="Grigoriev I.V."/>
            <person name="Hibbett D.S."/>
            <person name="Martin F."/>
        </authorList>
    </citation>
    <scope>NUCLEOTIDE SEQUENCE [LARGE SCALE GENOMIC DNA]</scope>
    <source>
        <strain evidence="9">MUT 4182</strain>
    </source>
</reference>
<feature type="transmembrane region" description="Helical" evidence="6">
    <location>
        <begin position="320"/>
        <end position="342"/>
    </location>
</feature>
<dbReference type="EMBL" id="KN823019">
    <property type="protein sequence ID" value="KIO26760.1"/>
    <property type="molecule type" value="Genomic_DNA"/>
</dbReference>
<dbReference type="PANTHER" id="PTHR23504">
    <property type="entry name" value="MAJOR FACILITATOR SUPERFAMILY DOMAIN-CONTAINING PROTEIN 10"/>
    <property type="match status" value="1"/>
</dbReference>
<dbReference type="Proteomes" id="UP000054248">
    <property type="component" value="Unassembled WGS sequence"/>
</dbReference>
<evidence type="ECO:0000256" key="4">
    <source>
        <dbReference type="ARBA" id="ARBA00022989"/>
    </source>
</evidence>
<organism evidence="8 9">
    <name type="scientific">Tulasnella calospora MUT 4182</name>
    <dbReference type="NCBI Taxonomy" id="1051891"/>
    <lineage>
        <taxon>Eukaryota</taxon>
        <taxon>Fungi</taxon>
        <taxon>Dikarya</taxon>
        <taxon>Basidiomycota</taxon>
        <taxon>Agaricomycotina</taxon>
        <taxon>Agaricomycetes</taxon>
        <taxon>Cantharellales</taxon>
        <taxon>Tulasnellaceae</taxon>
        <taxon>Tulasnella</taxon>
    </lineage>
</organism>
<evidence type="ECO:0000256" key="3">
    <source>
        <dbReference type="ARBA" id="ARBA00022692"/>
    </source>
</evidence>
<evidence type="ECO:0000256" key="6">
    <source>
        <dbReference type="SAM" id="Phobius"/>
    </source>
</evidence>
<feature type="transmembrane region" description="Helical" evidence="6">
    <location>
        <begin position="282"/>
        <end position="305"/>
    </location>
</feature>
<feature type="transmembrane region" description="Helical" evidence="6">
    <location>
        <begin position="428"/>
        <end position="449"/>
    </location>
</feature>
<dbReference type="HOGENOM" id="CLU_001265_54_6_1"/>
<dbReference type="InterPro" id="IPR001958">
    <property type="entry name" value="Tet-R_TetA/multi-R_MdtG-like"/>
</dbReference>
<dbReference type="GO" id="GO:0016020">
    <property type="term" value="C:membrane"/>
    <property type="evidence" value="ECO:0007669"/>
    <property type="project" value="UniProtKB-SubCell"/>
</dbReference>
<feature type="domain" description="Major facilitator superfamily (MFS) profile" evidence="7">
    <location>
        <begin position="32"/>
        <end position="489"/>
    </location>
</feature>
<gene>
    <name evidence="8" type="ORF">M407DRAFT_234206</name>
</gene>
<keyword evidence="3 6" id="KW-0812">Transmembrane</keyword>
<dbReference type="GO" id="GO:0022857">
    <property type="term" value="F:transmembrane transporter activity"/>
    <property type="evidence" value="ECO:0007669"/>
    <property type="project" value="InterPro"/>
</dbReference>
<dbReference type="CDD" id="cd17330">
    <property type="entry name" value="MFS_SLC46_TetA_like"/>
    <property type="match status" value="1"/>
</dbReference>
<dbReference type="AlphaFoldDB" id="A0A0C3Q9N1"/>